<dbReference type="Pfam" id="PF13649">
    <property type="entry name" value="Methyltransf_25"/>
    <property type="match status" value="1"/>
</dbReference>
<protein>
    <recommendedName>
        <fullName evidence="5">Methyltransferase domain-containing protein</fullName>
    </recommendedName>
</protein>
<dbReference type="SUPFAM" id="SSF53335">
    <property type="entry name" value="S-adenosyl-L-methionine-dependent methyltransferases"/>
    <property type="match status" value="1"/>
</dbReference>
<organism evidence="6 7">
    <name type="scientific">Aspergillus avenaceus</name>
    <dbReference type="NCBI Taxonomy" id="36643"/>
    <lineage>
        <taxon>Eukaryota</taxon>
        <taxon>Fungi</taxon>
        <taxon>Dikarya</taxon>
        <taxon>Ascomycota</taxon>
        <taxon>Pezizomycotina</taxon>
        <taxon>Eurotiomycetes</taxon>
        <taxon>Eurotiomycetidae</taxon>
        <taxon>Eurotiales</taxon>
        <taxon>Aspergillaceae</taxon>
        <taxon>Aspergillus</taxon>
        <taxon>Aspergillus subgen. Circumdati</taxon>
    </lineage>
</organism>
<dbReference type="Proteomes" id="UP000325780">
    <property type="component" value="Unassembled WGS sequence"/>
</dbReference>
<evidence type="ECO:0000313" key="6">
    <source>
        <dbReference type="EMBL" id="KAE8153048.1"/>
    </source>
</evidence>
<comment type="similarity">
    <text evidence="4">Belongs to the class I-like SAM-binding methyltransferase superfamily.</text>
</comment>
<feature type="domain" description="Methyltransferase" evidence="5">
    <location>
        <begin position="88"/>
        <end position="191"/>
    </location>
</feature>
<evidence type="ECO:0000256" key="3">
    <source>
        <dbReference type="ARBA" id="ARBA00022691"/>
    </source>
</evidence>
<dbReference type="OrthoDB" id="2094832at2759"/>
<dbReference type="PANTHER" id="PTHR35897:SF1">
    <property type="entry name" value="METHYLTRANSFERASE AUSD"/>
    <property type="match status" value="1"/>
</dbReference>
<sequence>MATQEKPSWYEKEVKSIKPDAQRLLESYSGLEPDQVLPHVLTLRDKAFAIFPYPCIGQMRFLNLNLSRNPAYERVIARLRGDPDAKFLDAGCCVGQEIRFLADQGIRDTQLFGLDLERSFIDLGYELFKDRGRLNATFVTGDLTSSQGVYGSSEVQRLGETIDVVFASSLLHLWEYETQLKVSARLVRLCRDTPGVMVMGRQMGSTLAGSYDLKEYSQAAHYRHNVESLKGLWHDIGLETGTQWRVEAGLYVDEVNQKYVNVSWNDDNGRMIWWCATRV</sequence>
<dbReference type="EMBL" id="ML742044">
    <property type="protein sequence ID" value="KAE8153048.1"/>
    <property type="molecule type" value="Genomic_DNA"/>
</dbReference>
<gene>
    <name evidence="6" type="ORF">BDV25DRAFT_169590</name>
</gene>
<dbReference type="GO" id="GO:0016740">
    <property type="term" value="F:transferase activity"/>
    <property type="evidence" value="ECO:0007669"/>
    <property type="project" value="UniProtKB-KW"/>
</dbReference>
<accession>A0A5N6U391</accession>
<dbReference type="InterPro" id="IPR029063">
    <property type="entry name" value="SAM-dependent_MTases_sf"/>
</dbReference>
<dbReference type="AlphaFoldDB" id="A0A5N6U391"/>
<reference evidence="6 7" key="1">
    <citation type="submission" date="2019-04" db="EMBL/GenBank/DDBJ databases">
        <title>Friends and foes A comparative genomics study of 23 Aspergillus species from section Flavi.</title>
        <authorList>
            <consortium name="DOE Joint Genome Institute"/>
            <person name="Kjaerbolling I."/>
            <person name="Vesth T."/>
            <person name="Frisvad J.C."/>
            <person name="Nybo J.L."/>
            <person name="Theobald S."/>
            <person name="Kildgaard S."/>
            <person name="Isbrandt T."/>
            <person name="Kuo A."/>
            <person name="Sato A."/>
            <person name="Lyhne E.K."/>
            <person name="Kogle M.E."/>
            <person name="Wiebenga A."/>
            <person name="Kun R.S."/>
            <person name="Lubbers R.J."/>
            <person name="Makela M.R."/>
            <person name="Barry K."/>
            <person name="Chovatia M."/>
            <person name="Clum A."/>
            <person name="Daum C."/>
            <person name="Haridas S."/>
            <person name="He G."/>
            <person name="LaButti K."/>
            <person name="Lipzen A."/>
            <person name="Mondo S."/>
            <person name="Riley R."/>
            <person name="Salamov A."/>
            <person name="Simmons B.A."/>
            <person name="Magnuson J.K."/>
            <person name="Henrissat B."/>
            <person name="Mortensen U.H."/>
            <person name="Larsen T.O."/>
            <person name="Devries R.P."/>
            <person name="Grigoriev I.V."/>
            <person name="Machida M."/>
            <person name="Baker S.E."/>
            <person name="Andersen M.R."/>
        </authorList>
    </citation>
    <scope>NUCLEOTIDE SEQUENCE [LARGE SCALE GENOMIC DNA]</scope>
    <source>
        <strain evidence="6 7">IBT 18842</strain>
    </source>
</reference>
<evidence type="ECO:0000313" key="7">
    <source>
        <dbReference type="Proteomes" id="UP000325780"/>
    </source>
</evidence>
<keyword evidence="7" id="KW-1185">Reference proteome</keyword>
<dbReference type="Gene3D" id="3.40.50.150">
    <property type="entry name" value="Vaccinia Virus protein VP39"/>
    <property type="match status" value="1"/>
</dbReference>
<comment type="pathway">
    <text evidence="1">Secondary metabolite biosynthesis.</text>
</comment>
<evidence type="ECO:0000256" key="4">
    <source>
        <dbReference type="ARBA" id="ARBA00038314"/>
    </source>
</evidence>
<dbReference type="CDD" id="cd02440">
    <property type="entry name" value="AdoMet_MTases"/>
    <property type="match status" value="1"/>
</dbReference>
<evidence type="ECO:0000256" key="2">
    <source>
        <dbReference type="ARBA" id="ARBA00022679"/>
    </source>
</evidence>
<keyword evidence="2" id="KW-0808">Transferase</keyword>
<keyword evidence="3" id="KW-0949">S-adenosyl-L-methionine</keyword>
<proteinExistence type="inferred from homology"/>
<evidence type="ECO:0000259" key="5">
    <source>
        <dbReference type="Pfam" id="PF13649"/>
    </source>
</evidence>
<dbReference type="PANTHER" id="PTHR35897">
    <property type="entry name" value="METHYLTRANSFERASE AUSD"/>
    <property type="match status" value="1"/>
</dbReference>
<evidence type="ECO:0000256" key="1">
    <source>
        <dbReference type="ARBA" id="ARBA00005179"/>
    </source>
</evidence>
<dbReference type="InterPro" id="IPR051654">
    <property type="entry name" value="Meroterpenoid_MTases"/>
</dbReference>
<name>A0A5N6U391_ASPAV</name>
<dbReference type="InterPro" id="IPR041698">
    <property type="entry name" value="Methyltransf_25"/>
</dbReference>